<reference evidence="4 5" key="1">
    <citation type="submission" date="2018-05" db="EMBL/GenBank/DDBJ databases">
        <title>Micromonospora from Atacama Desert.</title>
        <authorList>
            <person name="Carro L."/>
            <person name="Goodfellow M."/>
            <person name="Klenk H.-P."/>
        </authorList>
    </citation>
    <scope>NUCLEOTIDE SEQUENCE [LARGE SCALE GENOMIC DNA]</scope>
    <source>
        <strain evidence="4 5">LB32</strain>
    </source>
</reference>
<dbReference type="Pfam" id="PF13561">
    <property type="entry name" value="adh_short_C2"/>
    <property type="match status" value="1"/>
</dbReference>
<protein>
    <submittedName>
        <fullName evidence="4">Beta-ketoacyl-ACP reductase</fullName>
    </submittedName>
</protein>
<dbReference type="GO" id="GO:0016491">
    <property type="term" value="F:oxidoreductase activity"/>
    <property type="evidence" value="ECO:0007669"/>
    <property type="project" value="UniProtKB-KW"/>
</dbReference>
<dbReference type="GO" id="GO:0032787">
    <property type="term" value="P:monocarboxylic acid metabolic process"/>
    <property type="evidence" value="ECO:0007669"/>
    <property type="project" value="UniProtKB-ARBA"/>
</dbReference>
<dbReference type="InterPro" id="IPR036291">
    <property type="entry name" value="NAD(P)-bd_dom_sf"/>
</dbReference>
<keyword evidence="5" id="KW-1185">Reference proteome</keyword>
<dbReference type="FunFam" id="3.40.50.720:FF:000173">
    <property type="entry name" value="3-oxoacyl-[acyl-carrier protein] reductase"/>
    <property type="match status" value="1"/>
</dbReference>
<evidence type="ECO:0000313" key="4">
    <source>
        <dbReference type="EMBL" id="RQX10458.1"/>
    </source>
</evidence>
<sequence>MSDIRRPVALVSGGSRGIGRAVVRQLAADGYDVAFCYQSNREAAEKVAAEALETGARVLARQVDVADAAQVRDFVTGAEQDLGEIAALVTVAGIIRDRPLAMMADEDWQSVIDVNLGGVHNVCRAAIRRMMRRRGGAIVTVSSVAGITGSPGQTNYSASKAGIIGFTKALSKEVGSYGIRVNAVAPGFIETDMLNDLPAGLAVGVQQRTALGRLGQAEEIAPVVTFLLSERASYLTGQVVTVDGGLTF</sequence>
<dbReference type="NCBIfam" id="NF009466">
    <property type="entry name" value="PRK12826.1-2"/>
    <property type="match status" value="1"/>
</dbReference>
<accession>A0A3N9XBN2</accession>
<dbReference type="InterPro" id="IPR057326">
    <property type="entry name" value="KR_dom"/>
</dbReference>
<dbReference type="InterPro" id="IPR050259">
    <property type="entry name" value="SDR"/>
</dbReference>
<dbReference type="PANTHER" id="PTHR42879">
    <property type="entry name" value="3-OXOACYL-(ACYL-CARRIER-PROTEIN) REDUCTASE"/>
    <property type="match status" value="1"/>
</dbReference>
<dbReference type="PRINTS" id="PR00080">
    <property type="entry name" value="SDRFAMILY"/>
</dbReference>
<evidence type="ECO:0000259" key="3">
    <source>
        <dbReference type="SMART" id="SM00822"/>
    </source>
</evidence>
<comment type="similarity">
    <text evidence="1">Belongs to the short-chain dehydrogenases/reductases (SDR) family.</text>
</comment>
<dbReference type="RefSeq" id="WP_124855636.1">
    <property type="nucleotide sequence ID" value="NZ_JBEXIG010000041.1"/>
</dbReference>
<keyword evidence="2" id="KW-0560">Oxidoreductase</keyword>
<dbReference type="PRINTS" id="PR00081">
    <property type="entry name" value="GDHRDH"/>
</dbReference>
<dbReference type="AlphaFoldDB" id="A0A3N9XBN2"/>
<dbReference type="PANTHER" id="PTHR42879:SF2">
    <property type="entry name" value="3-OXOACYL-[ACYL-CARRIER-PROTEIN] REDUCTASE FABG"/>
    <property type="match status" value="1"/>
</dbReference>
<comment type="caution">
    <text evidence="4">The sequence shown here is derived from an EMBL/GenBank/DDBJ whole genome shotgun (WGS) entry which is preliminary data.</text>
</comment>
<dbReference type="InterPro" id="IPR002347">
    <property type="entry name" value="SDR_fam"/>
</dbReference>
<gene>
    <name evidence="4" type="ORF">DLJ58_11455</name>
</gene>
<dbReference type="InterPro" id="IPR020904">
    <property type="entry name" value="Sc_DH/Rdtase_CS"/>
</dbReference>
<dbReference type="SMART" id="SM00822">
    <property type="entry name" value="PKS_KR"/>
    <property type="match status" value="1"/>
</dbReference>
<organism evidence="4 5">
    <name type="scientific">Micromonospora arida</name>
    <dbReference type="NCBI Taxonomy" id="2203715"/>
    <lineage>
        <taxon>Bacteria</taxon>
        <taxon>Bacillati</taxon>
        <taxon>Actinomycetota</taxon>
        <taxon>Actinomycetes</taxon>
        <taxon>Micromonosporales</taxon>
        <taxon>Micromonosporaceae</taxon>
        <taxon>Micromonospora</taxon>
    </lineage>
</organism>
<dbReference type="EMBL" id="QGSY01000157">
    <property type="protein sequence ID" value="RQX10458.1"/>
    <property type="molecule type" value="Genomic_DNA"/>
</dbReference>
<dbReference type="Proteomes" id="UP000266889">
    <property type="component" value="Unassembled WGS sequence"/>
</dbReference>
<name>A0A3N9XBN2_9ACTN</name>
<dbReference type="Gene3D" id="3.40.50.720">
    <property type="entry name" value="NAD(P)-binding Rossmann-like Domain"/>
    <property type="match status" value="1"/>
</dbReference>
<dbReference type="SUPFAM" id="SSF51735">
    <property type="entry name" value="NAD(P)-binding Rossmann-fold domains"/>
    <property type="match status" value="1"/>
</dbReference>
<dbReference type="PROSITE" id="PS00061">
    <property type="entry name" value="ADH_SHORT"/>
    <property type="match status" value="1"/>
</dbReference>
<dbReference type="OrthoDB" id="9804774at2"/>
<evidence type="ECO:0000256" key="1">
    <source>
        <dbReference type="ARBA" id="ARBA00006484"/>
    </source>
</evidence>
<proteinExistence type="inferred from homology"/>
<feature type="domain" description="Ketoreductase" evidence="3">
    <location>
        <begin position="7"/>
        <end position="187"/>
    </location>
</feature>
<evidence type="ECO:0000256" key="2">
    <source>
        <dbReference type="ARBA" id="ARBA00023002"/>
    </source>
</evidence>
<evidence type="ECO:0000313" key="5">
    <source>
        <dbReference type="Proteomes" id="UP000266889"/>
    </source>
</evidence>